<dbReference type="PhylomeDB" id="A0A0G4GMG3"/>
<proteinExistence type="predicted"/>
<organism evidence="2 3">
    <name type="scientific">Vitrella brassicaformis (strain CCMP3155)</name>
    <dbReference type="NCBI Taxonomy" id="1169540"/>
    <lineage>
        <taxon>Eukaryota</taxon>
        <taxon>Sar</taxon>
        <taxon>Alveolata</taxon>
        <taxon>Colpodellida</taxon>
        <taxon>Vitrellaceae</taxon>
        <taxon>Vitrella</taxon>
    </lineage>
</organism>
<accession>A0A0G4GMG3</accession>
<feature type="compositionally biased region" description="Pro residues" evidence="1">
    <location>
        <begin position="297"/>
        <end position="309"/>
    </location>
</feature>
<keyword evidence="3" id="KW-1185">Reference proteome</keyword>
<sequence length="740" mass="80420">MAAVSSASACHFNLPHLPLMPPFTRYREGTRVLMVSKTKREGKHKWVTAVVDRRPEETSRGTKVHMTEVAGCRERFEVLVPAVEVTIAEEWTAEGGGGQQLSLAEGTRVRIQERHSSGWTLGLIVRPDDTLDNRPDSWGWFPDFLTGLPPSRDTTTPPNKKPKTHKAPDGFADDHQVSLFGFMTPRELSAIFPHRSPIRNGAVHQHTHATIDAATDADRRFWSQTASEAALKLGRRLVNLITLKGDVSCLDNMMAVVEGHAAGRQHKSEGSLETITFSTGSTGNTSISRRAEKRQRPPTPPLLTEPPTLPSLKAVTGAVRHHSDLANRGWRMPSLETVEQTGWGPDELGSFISSSRCLQRVGGQLWGKQWAAVLEHIPKAAAGQPGPLRQLQSIGMIEHRDGQTHQRYQAGVERLKDVLTSRGCRKSLKELHVQIPPLYGHTAIDSLVAVDSLVKECCTPDARITVTSTPHPVISRLHRFDLSLFYSDAIPSHPSPFFMMAIQAAAREATQINYVISQHDLTHPVDSPSQAAIDIAKTLTFDKAERVIVRNAHGFDPPPGAPSPQPTIINHLQQFLTGTELYICSALGDSSGRLLAEKMPRMVEWVWIGRGVSSGGMIGVLEGLGAGTEVGSVNVDEVSLTGGALDGWRSDGFPSIGRIGMHLSVPDGLGASAAAELIRGGISSIVGGVRSLRSLTLTVHGSEAVRDAVREAVRTEVSDNFTIGTRSQWGSVEVTATRRS</sequence>
<dbReference type="VEuPathDB" id="CryptoDB:Vbra_10097"/>
<feature type="region of interest" description="Disordered" evidence="1">
    <location>
        <begin position="261"/>
        <end position="311"/>
    </location>
</feature>
<feature type="region of interest" description="Disordered" evidence="1">
    <location>
        <begin position="148"/>
        <end position="170"/>
    </location>
</feature>
<dbReference type="SUPFAM" id="SSF50044">
    <property type="entry name" value="SH3-domain"/>
    <property type="match status" value="1"/>
</dbReference>
<gene>
    <name evidence="2" type="ORF">Vbra_10097</name>
</gene>
<evidence type="ECO:0008006" key="4">
    <source>
        <dbReference type="Google" id="ProtNLM"/>
    </source>
</evidence>
<dbReference type="AlphaFoldDB" id="A0A0G4GMG3"/>
<evidence type="ECO:0000313" key="2">
    <source>
        <dbReference type="EMBL" id="CEM31319.1"/>
    </source>
</evidence>
<dbReference type="InterPro" id="IPR036028">
    <property type="entry name" value="SH3-like_dom_sf"/>
</dbReference>
<name>A0A0G4GMG3_VITBC</name>
<evidence type="ECO:0000256" key="1">
    <source>
        <dbReference type="SAM" id="MobiDB-lite"/>
    </source>
</evidence>
<reference evidence="2 3" key="1">
    <citation type="submission" date="2014-11" db="EMBL/GenBank/DDBJ databases">
        <authorList>
            <person name="Zhu J."/>
            <person name="Qi W."/>
            <person name="Song R."/>
        </authorList>
    </citation>
    <scope>NUCLEOTIDE SEQUENCE [LARGE SCALE GENOMIC DNA]</scope>
</reference>
<dbReference type="EMBL" id="CDMY01000718">
    <property type="protein sequence ID" value="CEM31319.1"/>
    <property type="molecule type" value="Genomic_DNA"/>
</dbReference>
<protein>
    <recommendedName>
        <fullName evidence="4">SH3 domain-containing protein</fullName>
    </recommendedName>
</protein>
<dbReference type="Proteomes" id="UP000041254">
    <property type="component" value="Unassembled WGS sequence"/>
</dbReference>
<feature type="compositionally biased region" description="Polar residues" evidence="1">
    <location>
        <begin position="271"/>
        <end position="288"/>
    </location>
</feature>
<evidence type="ECO:0000313" key="3">
    <source>
        <dbReference type="Proteomes" id="UP000041254"/>
    </source>
</evidence>
<dbReference type="InParanoid" id="A0A0G4GMG3"/>